<evidence type="ECO:0000256" key="1">
    <source>
        <dbReference type="ARBA" id="ARBA00022737"/>
    </source>
</evidence>
<evidence type="ECO:0000313" key="7">
    <source>
        <dbReference type="Proteomes" id="UP001143981"/>
    </source>
</evidence>
<dbReference type="PANTHER" id="PTHR47435:SF4">
    <property type="entry name" value="KELCH REPEAT PROTEIN (AFU_ORTHOLOGUE AFUA_5G12780)"/>
    <property type="match status" value="1"/>
</dbReference>
<comment type="caution">
    <text evidence="6">The sequence shown here is derived from an EMBL/GenBank/DDBJ whole genome shotgun (WGS) entry which is preliminary data.</text>
</comment>
<dbReference type="OrthoDB" id="1932706at2759"/>
<evidence type="ECO:0000256" key="4">
    <source>
        <dbReference type="SAM" id="Phobius"/>
    </source>
</evidence>
<evidence type="ECO:0008006" key="8">
    <source>
        <dbReference type="Google" id="ProtNLM"/>
    </source>
</evidence>
<feature type="region of interest" description="Disordered" evidence="3">
    <location>
        <begin position="584"/>
        <end position="638"/>
    </location>
</feature>
<feature type="transmembrane region" description="Helical" evidence="4">
    <location>
        <begin position="408"/>
        <end position="429"/>
    </location>
</feature>
<keyword evidence="4" id="KW-0812">Transmembrane</keyword>
<evidence type="ECO:0000256" key="2">
    <source>
        <dbReference type="ARBA" id="ARBA00023004"/>
    </source>
</evidence>
<dbReference type="Gene3D" id="2.120.10.80">
    <property type="entry name" value="Kelch-type beta propeller"/>
    <property type="match status" value="2"/>
</dbReference>
<feature type="compositionally biased region" description="Low complexity" evidence="3">
    <location>
        <begin position="587"/>
        <end position="598"/>
    </location>
</feature>
<keyword evidence="4" id="KW-0472">Membrane</keyword>
<accession>A0A9W7YAC3</accession>
<feature type="signal peptide" evidence="5">
    <location>
        <begin position="1"/>
        <end position="17"/>
    </location>
</feature>
<feature type="compositionally biased region" description="Basic and acidic residues" evidence="3">
    <location>
        <begin position="471"/>
        <end position="486"/>
    </location>
</feature>
<evidence type="ECO:0000313" key="6">
    <source>
        <dbReference type="EMBL" id="KAJ1728499.1"/>
    </source>
</evidence>
<sequence>MRAPAAVALALAALVHGMVVVGRSLPKTPRFQHSAEIFNGQLCVFGGKSTSTGTQLSDFLTDYQCVDITKSVEQDSPAWKHQSSASRFAMPPLAQHTSVYDRYNHLIVPYGGQAPATFSQANQLAVYCTLYQAWGASNAVDADPRRYLHTAVLQARSSDMLIFGGASDNTTFNGNGTRYKGVSRMVLDIARHAENNRRVGRPTTAGLTIGTVIIDHGDMTPEPLVDLVQHSTAIINDTLMVVLGGNVYDSSTNSAVMREFDTVHVYDVDKLAWSSRNCTGDIPPARSVAAVAQRGEYIYLHGGVNVTGWEQVHSDLYELNTQTWAWRRLATPETPRPRYAHQIKALGHYLIVTNGFITNGSDAGVGDANIYFYDLRKQAYVNKYSPSGISKEELDTEWTVVRTRTTSWVSALCFVLTVAVALVATYYLAIELRKLLSRRARPRYRQPSTGGVIRSMVESYTETLRQSTHLADGKFGRSGEDRRASQDTEGGGGLAPGGGRRSFSVMRVMKSPDGRLSDANREQKHVASEGATTVVGSSESGSGPVQSQSSRGIRQNMRHARILDECPDNAPYVSRKLTLSAHLSTYRAPRPGGRPAPRQAVRFSDYSDGDDRSGDCISDANSDAAPNGIGGGPRATTTIDSANLELQDADPSRESADDGEEDAAVLRLVNADNSAH</sequence>
<protein>
    <recommendedName>
        <fullName evidence="8">Galactose oxidase</fullName>
    </recommendedName>
</protein>
<feature type="compositionally biased region" description="Gly residues" evidence="3">
    <location>
        <begin position="489"/>
        <end position="500"/>
    </location>
</feature>
<keyword evidence="4" id="KW-1133">Transmembrane helix</keyword>
<keyword evidence="5" id="KW-0732">Signal</keyword>
<dbReference type="SUPFAM" id="SSF117281">
    <property type="entry name" value="Kelch motif"/>
    <property type="match status" value="2"/>
</dbReference>
<feature type="region of interest" description="Disordered" evidence="3">
    <location>
        <begin position="468"/>
        <end position="554"/>
    </location>
</feature>
<reference evidence="6" key="1">
    <citation type="submission" date="2022-07" db="EMBL/GenBank/DDBJ databases">
        <title>Phylogenomic reconstructions and comparative analyses of Kickxellomycotina fungi.</title>
        <authorList>
            <person name="Reynolds N.K."/>
            <person name="Stajich J.E."/>
            <person name="Barry K."/>
            <person name="Grigoriev I.V."/>
            <person name="Crous P."/>
            <person name="Smith M.E."/>
        </authorList>
    </citation>
    <scope>NUCLEOTIDE SEQUENCE</scope>
    <source>
        <strain evidence="6">BCRC 34381</strain>
    </source>
</reference>
<proteinExistence type="predicted"/>
<dbReference type="InterPro" id="IPR015915">
    <property type="entry name" value="Kelch-typ_b-propeller"/>
</dbReference>
<feature type="chain" id="PRO_5040763102" description="Galactose oxidase" evidence="5">
    <location>
        <begin position="18"/>
        <end position="676"/>
    </location>
</feature>
<dbReference type="Pfam" id="PF24681">
    <property type="entry name" value="Kelch_KLHDC2_KLHL20_DRC7"/>
    <property type="match status" value="1"/>
</dbReference>
<keyword evidence="2" id="KW-0408">Iron</keyword>
<evidence type="ECO:0000256" key="5">
    <source>
        <dbReference type="SAM" id="SignalP"/>
    </source>
</evidence>
<name>A0A9W7YAC3_9FUNG</name>
<dbReference type="Proteomes" id="UP001143981">
    <property type="component" value="Unassembled WGS sequence"/>
</dbReference>
<evidence type="ECO:0000256" key="3">
    <source>
        <dbReference type="SAM" id="MobiDB-lite"/>
    </source>
</evidence>
<organism evidence="6 7">
    <name type="scientific">Coemansia biformis</name>
    <dbReference type="NCBI Taxonomy" id="1286918"/>
    <lineage>
        <taxon>Eukaryota</taxon>
        <taxon>Fungi</taxon>
        <taxon>Fungi incertae sedis</taxon>
        <taxon>Zoopagomycota</taxon>
        <taxon>Kickxellomycotina</taxon>
        <taxon>Kickxellomycetes</taxon>
        <taxon>Kickxellales</taxon>
        <taxon>Kickxellaceae</taxon>
        <taxon>Coemansia</taxon>
    </lineage>
</organism>
<dbReference type="GO" id="GO:0019760">
    <property type="term" value="P:glucosinolate metabolic process"/>
    <property type="evidence" value="ECO:0007669"/>
    <property type="project" value="UniProtKB-ARBA"/>
</dbReference>
<keyword evidence="7" id="KW-1185">Reference proteome</keyword>
<dbReference type="AlphaFoldDB" id="A0A9W7YAC3"/>
<dbReference type="EMBL" id="JANBOI010000800">
    <property type="protein sequence ID" value="KAJ1728499.1"/>
    <property type="molecule type" value="Genomic_DNA"/>
</dbReference>
<feature type="compositionally biased region" description="Low complexity" evidence="3">
    <location>
        <begin position="534"/>
        <end position="550"/>
    </location>
</feature>
<keyword evidence="1" id="KW-0677">Repeat</keyword>
<gene>
    <name evidence="6" type="ORF">LPJ61_004002</name>
</gene>
<feature type="compositionally biased region" description="Basic and acidic residues" evidence="3">
    <location>
        <begin position="510"/>
        <end position="527"/>
    </location>
</feature>
<dbReference type="PANTHER" id="PTHR47435">
    <property type="entry name" value="KELCH REPEAT PROTEIN (AFU_ORTHOLOGUE AFUA_5G12780)"/>
    <property type="match status" value="1"/>
</dbReference>